<accession>A0A6J7IEH0</accession>
<dbReference type="InterPro" id="IPR017969">
    <property type="entry name" value="Heavy-metal-associated_CS"/>
</dbReference>
<keyword evidence="1" id="KW-0479">Metal-binding</keyword>
<dbReference type="PROSITE" id="PS01047">
    <property type="entry name" value="HMA_1"/>
    <property type="match status" value="1"/>
</dbReference>
<feature type="domain" description="HMA" evidence="2">
    <location>
        <begin position="2"/>
        <end position="65"/>
    </location>
</feature>
<reference evidence="3" key="1">
    <citation type="submission" date="2020-05" db="EMBL/GenBank/DDBJ databases">
        <authorList>
            <person name="Chiriac C."/>
            <person name="Salcher M."/>
            <person name="Ghai R."/>
            <person name="Kavagutti S V."/>
        </authorList>
    </citation>
    <scope>NUCLEOTIDE SEQUENCE</scope>
</reference>
<dbReference type="SUPFAM" id="SSF55008">
    <property type="entry name" value="HMA, heavy metal-associated domain"/>
    <property type="match status" value="1"/>
</dbReference>
<dbReference type="EMBL" id="CAFBNE010000002">
    <property type="protein sequence ID" value="CAB4928667.1"/>
    <property type="molecule type" value="Genomic_DNA"/>
</dbReference>
<evidence type="ECO:0000259" key="2">
    <source>
        <dbReference type="PROSITE" id="PS50846"/>
    </source>
</evidence>
<gene>
    <name evidence="3" type="ORF">UFOPK3772_00113</name>
</gene>
<organism evidence="3">
    <name type="scientific">freshwater metagenome</name>
    <dbReference type="NCBI Taxonomy" id="449393"/>
    <lineage>
        <taxon>unclassified sequences</taxon>
        <taxon>metagenomes</taxon>
        <taxon>ecological metagenomes</taxon>
    </lineage>
</organism>
<sequence length="65" mass="6831">MTTRTYAVEGMTCEHCVAAVTTEVRKVPGISDAIVDLEQGMLTVTGDASRQALADAVDEAGYVLV</sequence>
<evidence type="ECO:0000313" key="3">
    <source>
        <dbReference type="EMBL" id="CAB4928667.1"/>
    </source>
</evidence>
<proteinExistence type="predicted"/>
<dbReference type="InterPro" id="IPR036163">
    <property type="entry name" value="HMA_dom_sf"/>
</dbReference>
<dbReference type="InterPro" id="IPR006121">
    <property type="entry name" value="HMA_dom"/>
</dbReference>
<dbReference type="CDD" id="cd00371">
    <property type="entry name" value="HMA"/>
    <property type="match status" value="1"/>
</dbReference>
<dbReference type="Pfam" id="PF00403">
    <property type="entry name" value="HMA"/>
    <property type="match status" value="1"/>
</dbReference>
<name>A0A6J7IEH0_9ZZZZ</name>
<protein>
    <submittedName>
        <fullName evidence="3">Unannotated protein</fullName>
    </submittedName>
</protein>
<dbReference type="GO" id="GO:0046872">
    <property type="term" value="F:metal ion binding"/>
    <property type="evidence" value="ECO:0007669"/>
    <property type="project" value="UniProtKB-KW"/>
</dbReference>
<dbReference type="Gene3D" id="3.30.70.100">
    <property type="match status" value="1"/>
</dbReference>
<dbReference type="AlphaFoldDB" id="A0A6J7IEH0"/>
<dbReference type="PROSITE" id="PS50846">
    <property type="entry name" value="HMA_2"/>
    <property type="match status" value="1"/>
</dbReference>
<evidence type="ECO:0000256" key="1">
    <source>
        <dbReference type="ARBA" id="ARBA00022723"/>
    </source>
</evidence>